<reference evidence="8" key="1">
    <citation type="submission" date="2024-03" db="EMBL/GenBank/DDBJ databases">
        <title>Complete genome sequence of Sulfurisphaera javensis strain KD-1.</title>
        <authorList>
            <person name="Sakai H."/>
            <person name="Nur N."/>
            <person name="Suwanto A."/>
            <person name="Kurosawa N."/>
        </authorList>
    </citation>
    <scope>NUCLEOTIDE SEQUENCE</scope>
    <source>
        <strain evidence="8">KD-1</strain>
    </source>
</reference>
<comment type="function">
    <text evidence="6">One of the primary rRNA binding proteins, it binds directly to 16S rRNA central domain where it helps coordinate assembly of the platform of the 30S subunit.</text>
</comment>
<dbReference type="KEGG" id="sjv:SJAV_14170"/>
<keyword evidence="2 6" id="KW-0699">rRNA-binding</keyword>
<evidence type="ECO:0000256" key="6">
    <source>
        <dbReference type="HAMAP-Rule" id="MF_01302"/>
    </source>
</evidence>
<keyword evidence="3 6" id="KW-0694">RNA-binding</keyword>
<dbReference type="NCBIfam" id="NF003115">
    <property type="entry name" value="PRK04034.1"/>
    <property type="match status" value="1"/>
</dbReference>
<comment type="similarity">
    <text evidence="1 6 7">Belongs to the universal ribosomal protein uS8 family.</text>
</comment>
<sequence>MKWDLRKRGEKIMVNLNPLANALTTIYNNEMRRNRQAIIMPASKLIINVLRTMQKEGYIGEFEFIDDGRSGKIVVQLLGRINKCGPITPRYPLKYKDLLTLPDYVRRYLPSKEIGVLIISTPKGIMTHKDAIKERTGGVALGYVY</sequence>
<dbReference type="AlphaFoldDB" id="A0AAT9GRI0"/>
<dbReference type="InterPro" id="IPR000630">
    <property type="entry name" value="Ribosomal_uS8"/>
</dbReference>
<evidence type="ECO:0000256" key="4">
    <source>
        <dbReference type="ARBA" id="ARBA00022980"/>
    </source>
</evidence>
<dbReference type="HAMAP" id="MF_01302_A">
    <property type="entry name" value="Ribosomal_uS8_A"/>
    <property type="match status" value="1"/>
</dbReference>
<evidence type="ECO:0000256" key="1">
    <source>
        <dbReference type="ARBA" id="ARBA00006471"/>
    </source>
</evidence>
<evidence type="ECO:0000256" key="2">
    <source>
        <dbReference type="ARBA" id="ARBA00022730"/>
    </source>
</evidence>
<protein>
    <recommendedName>
        <fullName evidence="6">Small ribosomal subunit protein uS8</fullName>
    </recommendedName>
</protein>
<keyword evidence="5 6" id="KW-0687">Ribonucleoprotein</keyword>
<dbReference type="GO" id="GO:0005840">
    <property type="term" value="C:ribosome"/>
    <property type="evidence" value="ECO:0007669"/>
    <property type="project" value="UniProtKB-KW"/>
</dbReference>
<dbReference type="Gene3D" id="3.30.1370.30">
    <property type="match status" value="1"/>
</dbReference>
<dbReference type="GO" id="GO:1990904">
    <property type="term" value="C:ribonucleoprotein complex"/>
    <property type="evidence" value="ECO:0007669"/>
    <property type="project" value="UniProtKB-KW"/>
</dbReference>
<dbReference type="InterPro" id="IPR035987">
    <property type="entry name" value="Ribosomal_uS8_sf"/>
</dbReference>
<dbReference type="GO" id="GO:0003735">
    <property type="term" value="F:structural constituent of ribosome"/>
    <property type="evidence" value="ECO:0007669"/>
    <property type="project" value="InterPro"/>
</dbReference>
<organism evidence="8">
    <name type="scientific">Sulfurisphaera javensis</name>
    <dbReference type="NCBI Taxonomy" id="2049879"/>
    <lineage>
        <taxon>Archaea</taxon>
        <taxon>Thermoproteota</taxon>
        <taxon>Thermoprotei</taxon>
        <taxon>Sulfolobales</taxon>
        <taxon>Sulfolobaceae</taxon>
        <taxon>Sulfurisphaera</taxon>
    </lineage>
</organism>
<dbReference type="PROSITE" id="PS00053">
    <property type="entry name" value="RIBOSOMAL_S8"/>
    <property type="match status" value="1"/>
</dbReference>
<evidence type="ECO:0000256" key="5">
    <source>
        <dbReference type="ARBA" id="ARBA00023274"/>
    </source>
</evidence>
<dbReference type="Pfam" id="PF00410">
    <property type="entry name" value="Ribosomal_S8"/>
    <property type="match status" value="1"/>
</dbReference>
<name>A0AAT9GRI0_9CREN</name>
<dbReference type="SUPFAM" id="SSF56047">
    <property type="entry name" value="Ribosomal protein S8"/>
    <property type="match status" value="1"/>
</dbReference>
<proteinExistence type="inferred from homology"/>
<evidence type="ECO:0000256" key="7">
    <source>
        <dbReference type="RuleBase" id="RU003660"/>
    </source>
</evidence>
<dbReference type="InterPro" id="IPR047863">
    <property type="entry name" value="Ribosomal_uS8_CS"/>
</dbReference>
<dbReference type="FunFam" id="3.30.1370.30:FF:000001">
    <property type="entry name" value="40S ribosomal protein S15a"/>
    <property type="match status" value="1"/>
</dbReference>
<dbReference type="GO" id="GO:0019843">
    <property type="term" value="F:rRNA binding"/>
    <property type="evidence" value="ECO:0007669"/>
    <property type="project" value="UniProtKB-UniRule"/>
</dbReference>
<comment type="subunit">
    <text evidence="6">Part of the 30S ribosomal subunit.</text>
</comment>
<keyword evidence="4 6" id="KW-0689">Ribosomal protein</keyword>
<dbReference type="Gene3D" id="3.30.1490.10">
    <property type="match status" value="1"/>
</dbReference>
<accession>A0AAT9GRI0</accession>
<evidence type="ECO:0000313" key="8">
    <source>
        <dbReference type="EMBL" id="BFH73473.1"/>
    </source>
</evidence>
<dbReference type="EMBL" id="AP031322">
    <property type="protein sequence ID" value="BFH73473.1"/>
    <property type="molecule type" value="Genomic_DNA"/>
</dbReference>
<gene>
    <name evidence="6" type="primary">rps8</name>
    <name evidence="8" type="ORF">SJAV_14170</name>
</gene>
<dbReference type="PANTHER" id="PTHR11758">
    <property type="entry name" value="40S RIBOSOMAL PROTEIN S15A"/>
    <property type="match status" value="1"/>
</dbReference>
<evidence type="ECO:0000256" key="3">
    <source>
        <dbReference type="ARBA" id="ARBA00022884"/>
    </source>
</evidence>
<dbReference type="GO" id="GO:0006412">
    <property type="term" value="P:translation"/>
    <property type="evidence" value="ECO:0007669"/>
    <property type="project" value="UniProtKB-UniRule"/>
</dbReference>